<evidence type="ECO:0000256" key="6">
    <source>
        <dbReference type="ARBA" id="ARBA00023136"/>
    </source>
</evidence>
<dbReference type="EMBL" id="BMAC01005254">
    <property type="protein sequence ID" value="GFQ08366.1"/>
    <property type="molecule type" value="Genomic_DNA"/>
</dbReference>
<dbReference type="GO" id="GO:0016020">
    <property type="term" value="C:membrane"/>
    <property type="evidence" value="ECO:0007669"/>
    <property type="project" value="UniProtKB-SubCell"/>
</dbReference>
<dbReference type="InterPro" id="IPR004895">
    <property type="entry name" value="Prenylated_rab_accept_PRA1"/>
</dbReference>
<keyword evidence="4 7" id="KW-0812">Transmembrane</keyword>
<dbReference type="Pfam" id="PF03208">
    <property type="entry name" value="PRA1"/>
    <property type="match status" value="1"/>
</dbReference>
<dbReference type="AlphaFoldDB" id="A0A830DNV0"/>
<dbReference type="OrthoDB" id="63113at2759"/>
<evidence type="ECO:0000256" key="4">
    <source>
        <dbReference type="ARBA" id="ARBA00022692"/>
    </source>
</evidence>
<keyword evidence="9" id="KW-1185">Reference proteome</keyword>
<keyword evidence="6 7" id="KW-0472">Membrane</keyword>
<organism evidence="8 9">
    <name type="scientific">Phtheirospermum japonicum</name>
    <dbReference type="NCBI Taxonomy" id="374723"/>
    <lineage>
        <taxon>Eukaryota</taxon>
        <taxon>Viridiplantae</taxon>
        <taxon>Streptophyta</taxon>
        <taxon>Embryophyta</taxon>
        <taxon>Tracheophyta</taxon>
        <taxon>Spermatophyta</taxon>
        <taxon>Magnoliopsida</taxon>
        <taxon>eudicotyledons</taxon>
        <taxon>Gunneridae</taxon>
        <taxon>Pentapetalae</taxon>
        <taxon>asterids</taxon>
        <taxon>lamiids</taxon>
        <taxon>Lamiales</taxon>
        <taxon>Orobanchaceae</taxon>
        <taxon>Orobanchaceae incertae sedis</taxon>
        <taxon>Phtheirospermum</taxon>
    </lineage>
</organism>
<feature type="transmembrane region" description="Helical" evidence="7">
    <location>
        <begin position="76"/>
        <end position="95"/>
    </location>
</feature>
<dbReference type="PANTHER" id="PTHR19317:SF2">
    <property type="entry name" value="PRA1 FAMILY PROTEIN F2"/>
    <property type="match status" value="1"/>
</dbReference>
<feature type="transmembrane region" description="Helical" evidence="7">
    <location>
        <begin position="46"/>
        <end position="64"/>
    </location>
</feature>
<evidence type="ECO:0000256" key="3">
    <source>
        <dbReference type="ARBA" id="ARBA00006483"/>
    </source>
</evidence>
<comment type="function">
    <text evidence="1 7">May be involved in both secretory and endocytic intracellular trafficking in the endosomal/prevacuolar compartments.</text>
</comment>
<comment type="caution">
    <text evidence="8">The sequence shown here is derived from an EMBL/GenBank/DDBJ whole genome shotgun (WGS) entry which is preliminary data.</text>
</comment>
<keyword evidence="7" id="KW-0813">Transport</keyword>
<keyword evidence="5 7" id="KW-1133">Transmembrane helix</keyword>
<comment type="similarity">
    <text evidence="3 7">Belongs to the PRA1 family.</text>
</comment>
<evidence type="ECO:0000313" key="8">
    <source>
        <dbReference type="EMBL" id="GFQ08366.1"/>
    </source>
</evidence>
<reference evidence="8" key="1">
    <citation type="submission" date="2020-07" db="EMBL/GenBank/DDBJ databases">
        <title>Ethylene signaling mediates host invasion by parasitic plants.</title>
        <authorList>
            <person name="Yoshida S."/>
        </authorList>
    </citation>
    <scope>NUCLEOTIDE SEQUENCE</scope>
    <source>
        <strain evidence="8">Okayama</strain>
    </source>
</reference>
<name>A0A830DNV0_9LAMI</name>
<evidence type="ECO:0000256" key="5">
    <source>
        <dbReference type="ARBA" id="ARBA00022989"/>
    </source>
</evidence>
<comment type="subcellular location">
    <subcellularLocation>
        <location evidence="2 7">Membrane</location>
        <topology evidence="2 7">Multi-pass membrane protein</topology>
    </subcellularLocation>
</comment>
<accession>A0A830DNV0</accession>
<proteinExistence type="inferred from homology"/>
<dbReference type="GO" id="GO:0005783">
    <property type="term" value="C:endoplasmic reticulum"/>
    <property type="evidence" value="ECO:0007669"/>
    <property type="project" value="TreeGrafter"/>
</dbReference>
<evidence type="ECO:0000256" key="7">
    <source>
        <dbReference type="RuleBase" id="RU363107"/>
    </source>
</evidence>
<evidence type="ECO:0000256" key="2">
    <source>
        <dbReference type="ARBA" id="ARBA00004141"/>
    </source>
</evidence>
<evidence type="ECO:0000313" key="9">
    <source>
        <dbReference type="Proteomes" id="UP000653305"/>
    </source>
</evidence>
<dbReference type="PANTHER" id="PTHR19317">
    <property type="entry name" value="PRENYLATED RAB ACCEPTOR 1-RELATED"/>
    <property type="match status" value="1"/>
</dbReference>
<dbReference type="GO" id="GO:0016192">
    <property type="term" value="P:vesicle-mediated transport"/>
    <property type="evidence" value="ECO:0007669"/>
    <property type="project" value="TreeGrafter"/>
</dbReference>
<dbReference type="GO" id="GO:0005794">
    <property type="term" value="C:Golgi apparatus"/>
    <property type="evidence" value="ECO:0007669"/>
    <property type="project" value="TreeGrafter"/>
</dbReference>
<sequence length="96" mass="11036">MASSFSFPESFNVAVHRIRTNASYFHVNYAIIVLFMLFVSLLWRPLSLIVFIVAMAAWLFLYFLRDRPVVVCGYGVEERVILVVLSIFTVALLLMT</sequence>
<evidence type="ECO:0000256" key="1">
    <source>
        <dbReference type="ARBA" id="ARBA00002501"/>
    </source>
</evidence>
<gene>
    <name evidence="8" type="ORF">PHJA_002980600</name>
</gene>
<feature type="non-terminal residue" evidence="8">
    <location>
        <position position="96"/>
    </location>
</feature>
<protein>
    <recommendedName>
        <fullName evidence="7">PRA1 family protein</fullName>
    </recommendedName>
</protein>
<dbReference type="Proteomes" id="UP000653305">
    <property type="component" value="Unassembled WGS sequence"/>
</dbReference>
<feature type="transmembrane region" description="Helical" evidence="7">
    <location>
        <begin position="21"/>
        <end position="40"/>
    </location>
</feature>